<keyword evidence="5" id="KW-1185">Reference proteome</keyword>
<evidence type="ECO:0000256" key="3">
    <source>
        <dbReference type="ARBA" id="ARBA00023027"/>
    </source>
</evidence>
<dbReference type="Gene3D" id="1.10.10.970">
    <property type="entry name" value="RNA 2'-phosphotransferase, Tpt1/KptA family, N-terminal domain"/>
    <property type="match status" value="1"/>
</dbReference>
<dbReference type="GeneID" id="4179141"/>
<accession>Q0ZNY7</accession>
<dbReference type="PANTHER" id="PTHR12684">
    <property type="entry name" value="PUTATIVE PHOSPHOTRANSFERASE"/>
    <property type="match status" value="1"/>
</dbReference>
<dbReference type="Pfam" id="PF01885">
    <property type="entry name" value="PTS_2-RNA"/>
    <property type="match status" value="1"/>
</dbReference>
<dbReference type="EMBL" id="DQ317692">
    <property type="protein sequence ID" value="ABC74967.1"/>
    <property type="molecule type" value="Genomic_DNA"/>
</dbReference>
<organism evidence="4 5">
    <name type="scientific">Neodiprion abietis nucleopolyhedrovirus</name>
    <dbReference type="NCBI Taxonomy" id="204507"/>
    <lineage>
        <taxon>Viruses</taxon>
        <taxon>Viruses incertae sedis</taxon>
        <taxon>Naldaviricetes</taxon>
        <taxon>Lefavirales</taxon>
        <taxon>Baculoviridae</taxon>
        <taxon>Gammabaculovirus</taxon>
        <taxon>Gammabaculovirus neabietis</taxon>
    </lineage>
</organism>
<dbReference type="GO" id="GO:0006388">
    <property type="term" value="P:tRNA splicing, via endonucleolytic cleavage and ligation"/>
    <property type="evidence" value="ECO:0007669"/>
    <property type="project" value="TreeGrafter"/>
</dbReference>
<dbReference type="KEGG" id="vg:4179141"/>
<dbReference type="OrthoDB" id="21529at10239"/>
<keyword evidence="3" id="KW-0520">NAD</keyword>
<evidence type="ECO:0000313" key="5">
    <source>
        <dbReference type="Proteomes" id="UP000242804"/>
    </source>
</evidence>
<dbReference type="GO" id="GO:0000215">
    <property type="term" value="F:tRNA 2'-phosphotransferase activity"/>
    <property type="evidence" value="ECO:0007669"/>
    <property type="project" value="TreeGrafter"/>
</dbReference>
<comment type="similarity">
    <text evidence="1">Belongs to the KptA/TPT1 family.</text>
</comment>
<evidence type="ECO:0008006" key="6">
    <source>
        <dbReference type="Google" id="ProtNLM"/>
    </source>
</evidence>
<dbReference type="SUPFAM" id="SSF56399">
    <property type="entry name" value="ADP-ribosylation"/>
    <property type="match status" value="1"/>
</dbReference>
<dbReference type="InterPro" id="IPR042081">
    <property type="entry name" value="RNA_2'-PTrans_C"/>
</dbReference>
<dbReference type="InterPro" id="IPR002745">
    <property type="entry name" value="Ptrans_KptA/Tpt1"/>
</dbReference>
<keyword evidence="2" id="KW-0808">Transferase</keyword>
<dbReference type="InterPro" id="IPR042080">
    <property type="entry name" value="RNA_2'-PTrans_N"/>
</dbReference>
<evidence type="ECO:0000256" key="2">
    <source>
        <dbReference type="ARBA" id="ARBA00022679"/>
    </source>
</evidence>
<dbReference type="Gene3D" id="3.20.170.30">
    <property type="match status" value="1"/>
</dbReference>
<name>Q0ZNY7_9CBAC</name>
<reference evidence="4 5" key="1">
    <citation type="journal article" date="2006" name="J. Virol.">
        <title>Sequence analysis and organization of the Neodiprion abietis nucleopolyhedrovirus genome.</title>
        <authorList>
            <person name="Duffy S.P."/>
            <person name="Young A.M."/>
            <person name="Morin B."/>
            <person name="Lucarotti C.J."/>
            <person name="Koop B.F."/>
            <person name="Levin D.B."/>
        </authorList>
    </citation>
    <scope>NUCLEOTIDE SEQUENCE [LARGE SCALE GENOMIC DNA]</scope>
</reference>
<dbReference type="PANTHER" id="PTHR12684:SF2">
    <property type="entry name" value="TRNA 2'-PHOSPHOTRANSFERASE 1"/>
    <property type="match status" value="1"/>
</dbReference>
<proteinExistence type="inferred from homology"/>
<protein>
    <recommendedName>
        <fullName evidence="6">RNA 2'-phosphotransferase</fullName>
    </recommendedName>
</protein>
<evidence type="ECO:0000256" key="1">
    <source>
        <dbReference type="ARBA" id="ARBA00009836"/>
    </source>
</evidence>
<dbReference type="Proteomes" id="UP000242804">
    <property type="component" value="Segment"/>
</dbReference>
<dbReference type="RefSeq" id="YP_667941.1">
    <property type="nucleotide sequence ID" value="NC_008252.1"/>
</dbReference>
<sequence length="180" mass="20771">MSYSVCKNAEMQISRSMCYLLRHDRNFITSSDGFVSIDTLAKKLNISNQQITEIAHRDSKNRYEINNDMIRAVQGHSNRHVDFKMDKVAINYKGIAVHGTFKKHLNSIISHGLKRMSRNHIHLATSKNNARKNANVFIYINIRHCLKDGMIFYFSSNGYILTMGFDGTIPSKYIVKYEFA</sequence>
<evidence type="ECO:0000313" key="4">
    <source>
        <dbReference type="EMBL" id="ABC74967.1"/>
    </source>
</evidence>